<comment type="subcellular location">
    <subcellularLocation>
        <location evidence="1">Membrane</location>
        <topology evidence="1">Multi-pass membrane protein</topology>
    </subcellularLocation>
</comment>
<feature type="transmembrane region" description="Helical" evidence="14">
    <location>
        <begin position="974"/>
        <end position="998"/>
    </location>
</feature>
<evidence type="ECO:0000313" key="16">
    <source>
        <dbReference type="EMBL" id="CAK9093650.1"/>
    </source>
</evidence>
<keyword evidence="7" id="KW-0106">Calcium</keyword>
<dbReference type="Pfam" id="PF00520">
    <property type="entry name" value="Ion_trans"/>
    <property type="match status" value="2"/>
</dbReference>
<sequence>MLDQAAFCLLRLVWQRAPSLLLDDRPADVTPQCAYALASLSQEIHDALVSHRLACAHNAELILMTDLRRVVLDFLGQVGNRQAQSEKPRAAPAPATPPRKKKRELEEMESEPRPSRSKISHEPNMAKDTASPASIPNTPEQGFELKERTLEEATEQVWKVKPVDAVDTLVDMLVKDYGSLELATSLADRAERAIDTMAWAVSKSLTPEASEAKEVVEAMQEVADFMKYLQMLLEMDCQCQSAVAWQMPRFVKRLTDSGPWESSWRHGLSKVLELVIHPTMAQHSATALWAQVVGDCSRKSCPKRMMAVGALARELDLILGDSDQDTTKLQACMQQLCKSANDCLKHAGSDDEEAKPSGSHARCDSESEEIPSEDTLSPLSEEDEDFGDWEDTRPESNTLGFLKMDGQKFYCASDTCPTEFQRHISNLKNDWKERLQKLFDTLPDDEALPTDAEKKMVAEEDMPKGPSAVLEEGNYDTPRIPGNFAPARFDLRDALGCVSCVKRLGPALWQAALVHLEVLEAMLPKEPTKSLPDPCHDRHLQRHWRKLQKNNKIFKDAFGDHLIADHVVVRANIEEGSRGERVVIALQHFVAPDDAVEVIYTDNSRELIAGIKELGLVAYIHHTKDRFLDAFIGDPLSECQIWLFADADWAGDEEAKSGSPWGNVNKQTEEGLERIKEQQKEFTKLFKSFAKLVRDHLDSRTFVAFELSRRCRYWHWPSVLAFIKRHNLQGYNFDGCMFGVRDNHGHCRGRLVKASLVSQLFTLASLKSLRSGQVTTLAALSTTEPQEVIAEALLMCAAEAPPAELAAVWVHKAAKGSDQWVRSCSSHQLRIYRFRKQLSNVTVLVKFAYLSLSLFEEPCWIVRCKTCDPKYSWQLPRLPFWASNGIEILCLAYFGLIFRLRELSLGDGNQRSRWHTLREVLVSLALVDCLVASFNTIGVVPGIFRLCRLCRPVIFIAVSKFVRMTVNRLWRSCLRFWEILAALVVAVLFFVWFAIVMFSRSEEGREHFQDWPEALASLWVLFTTANFPDVMIQSYTETRASFFFFFVYLVICLYLLQNVLLAAVYDAYKDQLKRQLCKFLDLKTYSIKQAFEVLALKSAIGVPVITLERWVDFYTAYGQIFLHFMFEKDKAYVQQQAHRTFKAMDADGNGYIEQKEFCMVVEVLSNPRIYIPMRPVPSMARSRLGKGLVHLFMSGVRVADSRYSWRAIMDIVVLIEVLLALGQTIVFVSPRWGGKFRDAPLRPPSFWFKSLMATTVFFAGQILIQMLVIGPARFWNRLPYRHRFDGLTISVLLTMQLAAIFCDHAPDWLVRTVLVIHIARAICLMWYIEPFRYLTALLARLLPVYYRLGLLLLMVFYIFTSIGEQLFGGRMLPAQLKGSGYAEDQYWPLNFDDFPSGLVTLFSVMVVNNWFVLAGGFMQVTTPYASIFFVSFFVIVNLVVLNILIALIIDTSAVVREEIEERVGGLDDDDEEHMEYSAGRETLLERLLLNEDQRSASLNVIQKGPSYNAYNNLGEESSSEGSSQDSQES</sequence>
<evidence type="ECO:0000256" key="11">
    <source>
        <dbReference type="ARBA" id="ARBA00023136"/>
    </source>
</evidence>
<evidence type="ECO:0000256" key="6">
    <source>
        <dbReference type="ARBA" id="ARBA00022737"/>
    </source>
</evidence>
<feature type="compositionally biased region" description="Acidic residues" evidence="13">
    <location>
        <begin position="380"/>
        <end position="389"/>
    </location>
</feature>
<feature type="compositionally biased region" description="Basic and acidic residues" evidence="13">
    <location>
        <begin position="110"/>
        <end position="125"/>
    </location>
</feature>
<evidence type="ECO:0000256" key="1">
    <source>
        <dbReference type="ARBA" id="ARBA00004141"/>
    </source>
</evidence>
<name>A0ABP0R0J7_9DINO</name>
<evidence type="ECO:0000256" key="9">
    <source>
        <dbReference type="ARBA" id="ARBA00022989"/>
    </source>
</evidence>
<feature type="region of interest" description="Disordered" evidence="13">
    <location>
        <begin position="347"/>
        <end position="394"/>
    </location>
</feature>
<dbReference type="Proteomes" id="UP001642464">
    <property type="component" value="Unassembled WGS sequence"/>
</dbReference>
<dbReference type="PANTHER" id="PTHR46988">
    <property type="entry name" value="TWO PORE CALCIUM CHANNEL PROTEIN 1"/>
    <property type="match status" value="1"/>
</dbReference>
<feature type="region of interest" description="Disordered" evidence="13">
    <location>
        <begin position="81"/>
        <end position="140"/>
    </location>
</feature>
<feature type="compositionally biased region" description="Low complexity" evidence="13">
    <location>
        <begin position="1514"/>
        <end position="1529"/>
    </location>
</feature>
<dbReference type="InterPro" id="IPR002048">
    <property type="entry name" value="EF_hand_dom"/>
</dbReference>
<evidence type="ECO:0000256" key="4">
    <source>
        <dbReference type="ARBA" id="ARBA00022448"/>
    </source>
</evidence>
<comment type="caution">
    <text evidence="16">The sequence shown here is derived from an EMBL/GenBank/DDBJ whole genome shotgun (WGS) entry which is preliminary data.</text>
</comment>
<feature type="transmembrane region" description="Helical" evidence="14">
    <location>
        <begin position="919"/>
        <end position="937"/>
    </location>
</feature>
<evidence type="ECO:0000256" key="13">
    <source>
        <dbReference type="SAM" id="MobiDB-lite"/>
    </source>
</evidence>
<keyword evidence="12" id="KW-0407">Ion channel</keyword>
<keyword evidence="11 14" id="KW-0472">Membrane</keyword>
<evidence type="ECO:0000259" key="15">
    <source>
        <dbReference type="PROSITE" id="PS50222"/>
    </source>
</evidence>
<protein>
    <submittedName>
        <fullName evidence="16">Two pore calcium channel protein 1A (Voltage-dependent calcium channel protein TPC1A) (NtTPC1A)</fullName>
    </submittedName>
</protein>
<accession>A0ABP0R0J7</accession>
<organism evidence="16 17">
    <name type="scientific">Durusdinium trenchii</name>
    <dbReference type="NCBI Taxonomy" id="1381693"/>
    <lineage>
        <taxon>Eukaryota</taxon>
        <taxon>Sar</taxon>
        <taxon>Alveolata</taxon>
        <taxon>Dinophyceae</taxon>
        <taxon>Suessiales</taxon>
        <taxon>Symbiodiniaceae</taxon>
        <taxon>Durusdinium</taxon>
    </lineage>
</organism>
<dbReference type="InterPro" id="IPR011992">
    <property type="entry name" value="EF-hand-dom_pair"/>
</dbReference>
<feature type="transmembrane region" description="Helical" evidence="14">
    <location>
        <begin position="1246"/>
        <end position="1272"/>
    </location>
</feature>
<keyword evidence="6" id="KW-0677">Repeat</keyword>
<feature type="transmembrane region" description="Helical" evidence="14">
    <location>
        <begin position="1042"/>
        <end position="1065"/>
    </location>
</feature>
<dbReference type="Gene3D" id="1.10.238.10">
    <property type="entry name" value="EF-hand"/>
    <property type="match status" value="1"/>
</dbReference>
<feature type="transmembrane region" description="Helical" evidence="14">
    <location>
        <begin position="878"/>
        <end position="898"/>
    </location>
</feature>
<keyword evidence="9 14" id="KW-1133">Transmembrane helix</keyword>
<comment type="similarity">
    <text evidence="2">Belongs to the calcium channel alpha-1 subunit (TC 1.A.1.11) family. Two pore calcium channel subfamily.</text>
</comment>
<keyword evidence="4" id="KW-0813">Transport</keyword>
<evidence type="ECO:0000256" key="5">
    <source>
        <dbReference type="ARBA" id="ARBA00022692"/>
    </source>
</evidence>
<dbReference type="SUPFAM" id="SSF81324">
    <property type="entry name" value="Voltage-gated potassium channels"/>
    <property type="match status" value="2"/>
</dbReference>
<dbReference type="SUPFAM" id="SSF47473">
    <property type="entry name" value="EF-hand"/>
    <property type="match status" value="1"/>
</dbReference>
<feature type="region of interest" description="Disordered" evidence="13">
    <location>
        <begin position="1505"/>
        <end position="1529"/>
    </location>
</feature>
<dbReference type="EMBL" id="CAXAMM010040496">
    <property type="protein sequence ID" value="CAK9093650.1"/>
    <property type="molecule type" value="Genomic_DNA"/>
</dbReference>
<dbReference type="PROSITE" id="PS00018">
    <property type="entry name" value="EF_HAND_1"/>
    <property type="match status" value="1"/>
</dbReference>
<dbReference type="InterPro" id="IPR005821">
    <property type="entry name" value="Ion_trans_dom"/>
</dbReference>
<keyword evidence="10" id="KW-0406">Ion transport</keyword>
<evidence type="ECO:0000256" key="10">
    <source>
        <dbReference type="ARBA" id="ARBA00023065"/>
    </source>
</evidence>
<evidence type="ECO:0000256" key="14">
    <source>
        <dbReference type="SAM" id="Phobius"/>
    </source>
</evidence>
<evidence type="ECO:0000256" key="7">
    <source>
        <dbReference type="ARBA" id="ARBA00022837"/>
    </source>
</evidence>
<proteinExistence type="inferred from homology"/>
<keyword evidence="8" id="KW-0851">Voltage-gated channel</keyword>
<evidence type="ECO:0000256" key="8">
    <source>
        <dbReference type="ARBA" id="ARBA00022882"/>
    </source>
</evidence>
<dbReference type="InterPro" id="IPR018247">
    <property type="entry name" value="EF_Hand_1_Ca_BS"/>
</dbReference>
<keyword evidence="17" id="KW-1185">Reference proteome</keyword>
<reference evidence="16 17" key="1">
    <citation type="submission" date="2024-02" db="EMBL/GenBank/DDBJ databases">
        <authorList>
            <person name="Chen Y."/>
            <person name="Shah S."/>
            <person name="Dougan E. K."/>
            <person name="Thang M."/>
            <person name="Chan C."/>
        </authorList>
    </citation>
    <scope>NUCLEOTIDE SEQUENCE [LARGE SCALE GENOMIC DNA]</scope>
</reference>
<dbReference type="InterPro" id="IPR044581">
    <property type="entry name" value="TPC1_plant"/>
</dbReference>
<comment type="subunit">
    <text evidence="3">Homodimer.</text>
</comment>
<feature type="transmembrane region" description="Helical" evidence="14">
    <location>
        <begin position="1425"/>
        <end position="1449"/>
    </location>
</feature>
<dbReference type="Gene3D" id="1.10.287.70">
    <property type="match status" value="2"/>
</dbReference>
<evidence type="ECO:0000256" key="3">
    <source>
        <dbReference type="ARBA" id="ARBA00011738"/>
    </source>
</evidence>
<dbReference type="PANTHER" id="PTHR46988:SF2">
    <property type="entry name" value="TWO PORE CALCIUM CHANNEL PROTEIN 1"/>
    <property type="match status" value="1"/>
</dbReference>
<gene>
    <name evidence="16" type="ORF">SCF082_LOCUS44053</name>
</gene>
<evidence type="ECO:0000313" key="17">
    <source>
        <dbReference type="Proteomes" id="UP001642464"/>
    </source>
</evidence>
<feature type="compositionally biased region" description="Polar residues" evidence="13">
    <location>
        <begin position="131"/>
        <end position="140"/>
    </location>
</feature>
<feature type="transmembrane region" description="Helical" evidence="14">
    <location>
        <begin position="1344"/>
        <end position="1363"/>
    </location>
</feature>
<feature type="transmembrane region" description="Helical" evidence="14">
    <location>
        <begin position="1207"/>
        <end position="1226"/>
    </location>
</feature>
<dbReference type="SMART" id="SM00054">
    <property type="entry name" value="EFh"/>
    <property type="match status" value="1"/>
</dbReference>
<feature type="domain" description="EF-hand" evidence="15">
    <location>
        <begin position="1132"/>
        <end position="1167"/>
    </location>
</feature>
<evidence type="ECO:0000256" key="2">
    <source>
        <dbReference type="ARBA" id="ARBA00009286"/>
    </source>
</evidence>
<dbReference type="PROSITE" id="PS50222">
    <property type="entry name" value="EF_HAND_2"/>
    <property type="match status" value="1"/>
</dbReference>
<keyword evidence="5 14" id="KW-0812">Transmembrane</keyword>
<evidence type="ECO:0000256" key="12">
    <source>
        <dbReference type="ARBA" id="ARBA00023303"/>
    </source>
</evidence>
<feature type="transmembrane region" description="Helical" evidence="14">
    <location>
        <begin position="1394"/>
        <end position="1413"/>
    </location>
</feature>